<proteinExistence type="inferred from homology"/>
<evidence type="ECO:0000313" key="6">
    <source>
        <dbReference type="Proteomes" id="UP000226592"/>
    </source>
</evidence>
<dbReference type="CDD" id="cd00392">
    <property type="entry name" value="Ribosomal_L13"/>
    <property type="match status" value="1"/>
</dbReference>
<dbReference type="Proteomes" id="UP000226592">
    <property type="component" value="Unassembled WGS sequence"/>
</dbReference>
<evidence type="ECO:0000256" key="2">
    <source>
        <dbReference type="ARBA" id="ARBA00022980"/>
    </source>
</evidence>
<evidence type="ECO:0000313" key="5">
    <source>
        <dbReference type="EMBL" id="MAG21973.1"/>
    </source>
</evidence>
<dbReference type="GO" id="GO:0022625">
    <property type="term" value="C:cytosolic large ribosomal subunit"/>
    <property type="evidence" value="ECO:0007669"/>
    <property type="project" value="UniProtKB-UniRule"/>
</dbReference>
<dbReference type="Gene3D" id="3.90.1180.10">
    <property type="entry name" value="Ribosomal protein L13"/>
    <property type="match status" value="1"/>
</dbReference>
<evidence type="ECO:0000256" key="3">
    <source>
        <dbReference type="ARBA" id="ARBA00023274"/>
    </source>
</evidence>
<comment type="subunit">
    <text evidence="4">Part of the 50S ribosomal subunit.</text>
</comment>
<sequence length="140" mass="15716">MILINAEDLIVGRVASFCAKNALKGEEVVVVNAEKAILTGNKKDLLHKFQTRINLAVKGNPMHGPKAIRMPDRLFRRAIKGMLPTKRTTGKEAFHRVKVFIAVPEEFKDKKFENLDSLKVDKSKKYMVLGTLAKLLGATW</sequence>
<dbReference type="InterPro" id="IPR036899">
    <property type="entry name" value="Ribosomal_uL13_sf"/>
</dbReference>
<dbReference type="GO" id="GO:0003735">
    <property type="term" value="F:structural constituent of ribosome"/>
    <property type="evidence" value="ECO:0007669"/>
    <property type="project" value="UniProtKB-UniRule"/>
</dbReference>
<dbReference type="EMBL" id="NZBU01000005">
    <property type="protein sequence ID" value="MAG21973.1"/>
    <property type="molecule type" value="Genomic_DNA"/>
</dbReference>
<dbReference type="GO" id="GO:0017148">
    <property type="term" value="P:negative regulation of translation"/>
    <property type="evidence" value="ECO:0007669"/>
    <property type="project" value="TreeGrafter"/>
</dbReference>
<name>A0A2D6M0L4_9ARCH</name>
<comment type="caution">
    <text evidence="5">The sequence shown here is derived from an EMBL/GenBank/DDBJ whole genome shotgun (WGS) entry which is preliminary data.</text>
</comment>
<evidence type="ECO:0000256" key="4">
    <source>
        <dbReference type="HAMAP-Rule" id="MF_01366"/>
    </source>
</evidence>
<dbReference type="HAMAP" id="MF_01366">
    <property type="entry name" value="Ribosomal_uL13"/>
    <property type="match status" value="1"/>
</dbReference>
<dbReference type="AlphaFoldDB" id="A0A2D6M0L4"/>
<protein>
    <recommendedName>
        <fullName evidence="4">Large ribosomal subunit protein uL13</fullName>
    </recommendedName>
</protein>
<comment type="similarity">
    <text evidence="1 4">Belongs to the universal ribosomal protein uL13 family.</text>
</comment>
<gene>
    <name evidence="4" type="primary">rpl13</name>
    <name evidence="5" type="ORF">CL943_01525</name>
</gene>
<accession>A0A2D6M0L4</accession>
<dbReference type="Pfam" id="PF00572">
    <property type="entry name" value="Ribosomal_L13"/>
    <property type="match status" value="1"/>
</dbReference>
<dbReference type="GO" id="GO:0003729">
    <property type="term" value="F:mRNA binding"/>
    <property type="evidence" value="ECO:0007669"/>
    <property type="project" value="TreeGrafter"/>
</dbReference>
<dbReference type="PANTHER" id="PTHR11545:SF3">
    <property type="entry name" value="LARGE RIBOSOMAL SUBUNIT PROTEIN UL13"/>
    <property type="match status" value="1"/>
</dbReference>
<evidence type="ECO:0000256" key="1">
    <source>
        <dbReference type="ARBA" id="ARBA00006227"/>
    </source>
</evidence>
<dbReference type="GO" id="GO:0006412">
    <property type="term" value="P:translation"/>
    <property type="evidence" value="ECO:0007669"/>
    <property type="project" value="UniProtKB-UniRule"/>
</dbReference>
<dbReference type="PANTHER" id="PTHR11545">
    <property type="entry name" value="RIBOSOMAL PROTEIN L13"/>
    <property type="match status" value="1"/>
</dbReference>
<reference evidence="6" key="1">
    <citation type="submission" date="2017-09" db="EMBL/GenBank/DDBJ databases">
        <title>The Reconstruction of 2,631 Draft Metagenome-Assembled Genomes from the Global Oceans.</title>
        <authorList>
            <person name="Tully B.J."/>
            <person name="Graham E.D."/>
            <person name="Heidelberg J.F."/>
        </authorList>
    </citation>
    <scope>NUCLEOTIDE SEQUENCE [LARGE SCALE GENOMIC DNA]</scope>
</reference>
<keyword evidence="3 4" id="KW-0687">Ribonucleoprotein</keyword>
<dbReference type="InterPro" id="IPR005823">
    <property type="entry name" value="Ribosomal_uL13_bac-type"/>
</dbReference>
<dbReference type="InterPro" id="IPR005755">
    <property type="entry name" value="Ribosomal_uL13_euk/arc"/>
</dbReference>
<comment type="function">
    <text evidence="4">This protein is one of the early assembly proteins of the 50S ribosomal subunit, although it is not seen to bind rRNA by itself. It is important during the early stages of 50S assembly.</text>
</comment>
<dbReference type="PIRSF" id="PIRSF002181">
    <property type="entry name" value="Ribosomal_L13"/>
    <property type="match status" value="1"/>
</dbReference>
<dbReference type="NCBIfam" id="NF005004">
    <property type="entry name" value="PRK06394.1"/>
    <property type="match status" value="1"/>
</dbReference>
<dbReference type="NCBIfam" id="TIGR01077">
    <property type="entry name" value="L13_A_E"/>
    <property type="match status" value="1"/>
</dbReference>
<dbReference type="InterPro" id="IPR005822">
    <property type="entry name" value="Ribosomal_uL13"/>
</dbReference>
<keyword evidence="2 4" id="KW-0689">Ribosomal protein</keyword>
<dbReference type="SUPFAM" id="SSF52161">
    <property type="entry name" value="Ribosomal protein L13"/>
    <property type="match status" value="1"/>
</dbReference>
<organism evidence="5 6">
    <name type="scientific">Candidatus Iainarchaeum sp</name>
    <dbReference type="NCBI Taxonomy" id="3101447"/>
    <lineage>
        <taxon>Archaea</taxon>
        <taxon>Candidatus Iainarchaeota</taxon>
        <taxon>Candidatus Iainarchaeia</taxon>
        <taxon>Candidatus Iainarchaeales</taxon>
        <taxon>Candidatus Iainarchaeaceae</taxon>
        <taxon>Candidatus Iainarchaeum</taxon>
    </lineage>
</organism>